<dbReference type="RefSeq" id="WP_159762912.1">
    <property type="nucleotide sequence ID" value="NZ_WUUT01000001.1"/>
</dbReference>
<protein>
    <submittedName>
        <fullName evidence="2">TIGR04206 family protein</fullName>
    </submittedName>
</protein>
<dbReference type="OrthoDB" id="238194at2157"/>
<name>A0A6B0SYH3_9EURY</name>
<dbReference type="InterPro" id="IPR055971">
    <property type="entry name" value="DUF7549"/>
</dbReference>
<evidence type="ECO:0000256" key="1">
    <source>
        <dbReference type="SAM" id="Phobius"/>
    </source>
</evidence>
<gene>
    <name evidence="2" type="ORF">GRX03_04255</name>
</gene>
<keyword evidence="1" id="KW-0812">Transmembrane</keyword>
<evidence type="ECO:0000313" key="2">
    <source>
        <dbReference type="EMBL" id="MXR50818.1"/>
    </source>
</evidence>
<proteinExistence type="predicted"/>
<sequence length="174" mass="18905">MWVRSEYAGELAVLSTWLCGLAPWAVTWIARGEATGYFFWFHAINLLFTPGLNIPGERPLWVWGFLEFSVYTGETYATYLWLAGTGVFGVALGLSVAYYVAEERIQSLTVDPVKILGGLLVASAVLLGGACVLLVRNHLGTTVPVGVVLQVVLGVILLRTERIERSDDATAQSA</sequence>
<feature type="transmembrane region" description="Helical" evidence="1">
    <location>
        <begin position="12"/>
        <end position="30"/>
    </location>
</feature>
<feature type="transmembrane region" description="Helical" evidence="1">
    <location>
        <begin position="113"/>
        <end position="135"/>
    </location>
</feature>
<comment type="caution">
    <text evidence="2">The sequence shown here is derived from an EMBL/GenBank/DDBJ whole genome shotgun (WGS) entry which is preliminary data.</text>
</comment>
<keyword evidence="1" id="KW-1133">Transmembrane helix</keyword>
<dbReference type="EMBL" id="WUUT01000001">
    <property type="protein sequence ID" value="MXR50818.1"/>
    <property type="molecule type" value="Genomic_DNA"/>
</dbReference>
<dbReference type="Proteomes" id="UP000466535">
    <property type="component" value="Unassembled WGS sequence"/>
</dbReference>
<keyword evidence="3" id="KW-1185">Reference proteome</keyword>
<feature type="transmembrane region" description="Helical" evidence="1">
    <location>
        <begin position="76"/>
        <end position="101"/>
    </location>
</feature>
<organism evidence="2 3">
    <name type="scientific">Halovenus carboxidivorans</name>
    <dbReference type="NCBI Taxonomy" id="2692199"/>
    <lineage>
        <taxon>Archaea</taxon>
        <taxon>Methanobacteriati</taxon>
        <taxon>Methanobacteriota</taxon>
        <taxon>Stenosarchaea group</taxon>
        <taxon>Halobacteria</taxon>
        <taxon>Halobacteriales</taxon>
        <taxon>Haloarculaceae</taxon>
        <taxon>Halovenus</taxon>
    </lineage>
</organism>
<feature type="transmembrane region" description="Helical" evidence="1">
    <location>
        <begin position="141"/>
        <end position="158"/>
    </location>
</feature>
<dbReference type="Pfam" id="PF24417">
    <property type="entry name" value="DUF7549"/>
    <property type="match status" value="1"/>
</dbReference>
<accession>A0A6B0SYH3</accession>
<reference evidence="2 3" key="1">
    <citation type="submission" date="2019-12" db="EMBL/GenBank/DDBJ databases">
        <title>Isolation and characterization of three novel carbon monoxide-oxidizing members of Halobacteria from salione crusts and soils.</title>
        <authorList>
            <person name="Myers M.R."/>
            <person name="King G.M."/>
        </authorList>
    </citation>
    <scope>NUCLEOTIDE SEQUENCE [LARGE SCALE GENOMIC DNA]</scope>
    <source>
        <strain evidence="2 3">WSH3</strain>
    </source>
</reference>
<keyword evidence="1" id="KW-0472">Membrane</keyword>
<dbReference type="AlphaFoldDB" id="A0A6B0SYH3"/>
<evidence type="ECO:0000313" key="3">
    <source>
        <dbReference type="Proteomes" id="UP000466535"/>
    </source>
</evidence>